<organism evidence="3">
    <name type="scientific">Ostreococcus mediterraneus</name>
    <dbReference type="NCBI Taxonomy" id="1486918"/>
    <lineage>
        <taxon>Eukaryota</taxon>
        <taxon>Viridiplantae</taxon>
        <taxon>Chlorophyta</taxon>
        <taxon>Mamiellophyceae</taxon>
        <taxon>Mamiellales</taxon>
        <taxon>Bathycoccaceae</taxon>
        <taxon>Ostreococcus</taxon>
    </lineage>
</organism>
<gene>
    <name evidence="3" type="ORF">OMED0929_LOCUS2687</name>
</gene>
<evidence type="ECO:0000256" key="1">
    <source>
        <dbReference type="SAM" id="MobiDB-lite"/>
    </source>
</evidence>
<feature type="compositionally biased region" description="Acidic residues" evidence="1">
    <location>
        <begin position="277"/>
        <end position="290"/>
    </location>
</feature>
<feature type="domain" description="PPIase cyclophilin-type" evidence="2">
    <location>
        <begin position="60"/>
        <end position="184"/>
    </location>
</feature>
<reference evidence="3" key="1">
    <citation type="submission" date="2021-01" db="EMBL/GenBank/DDBJ databases">
        <authorList>
            <person name="Corre E."/>
            <person name="Pelletier E."/>
            <person name="Niang G."/>
            <person name="Scheremetjew M."/>
            <person name="Finn R."/>
            <person name="Kale V."/>
            <person name="Holt S."/>
            <person name="Cochrane G."/>
            <person name="Meng A."/>
            <person name="Brown T."/>
            <person name="Cohen L."/>
        </authorList>
    </citation>
    <scope>NUCLEOTIDE SEQUENCE</scope>
    <source>
        <strain evidence="3">Clade-D-RCC2572</strain>
    </source>
</reference>
<evidence type="ECO:0000259" key="2">
    <source>
        <dbReference type="Pfam" id="PF00160"/>
    </source>
</evidence>
<name>A0A7S0KHA8_9CHLO</name>
<accession>A0A7S0KHA8</accession>
<dbReference type="Gene3D" id="2.40.100.10">
    <property type="entry name" value="Cyclophilin-like"/>
    <property type="match status" value="2"/>
</dbReference>
<dbReference type="AlphaFoldDB" id="A0A7S0KHA8"/>
<feature type="compositionally biased region" description="Basic and acidic residues" evidence="1">
    <location>
        <begin position="216"/>
        <end position="250"/>
    </location>
</feature>
<feature type="region of interest" description="Disordered" evidence="1">
    <location>
        <begin position="216"/>
        <end position="290"/>
    </location>
</feature>
<dbReference type="Pfam" id="PF00160">
    <property type="entry name" value="Pro_isomerase"/>
    <property type="match status" value="1"/>
</dbReference>
<dbReference type="InterPro" id="IPR029000">
    <property type="entry name" value="Cyclophilin-like_dom_sf"/>
</dbReference>
<evidence type="ECO:0000313" key="3">
    <source>
        <dbReference type="EMBL" id="CAD8580221.1"/>
    </source>
</evidence>
<dbReference type="EMBL" id="HBEW01003266">
    <property type="protein sequence ID" value="CAD8580221.1"/>
    <property type="molecule type" value="Transcribed_RNA"/>
</dbReference>
<dbReference type="SUPFAM" id="SSF50891">
    <property type="entry name" value="Cyclophilin-like"/>
    <property type="match status" value="1"/>
</dbReference>
<dbReference type="GO" id="GO:0003755">
    <property type="term" value="F:peptidyl-prolyl cis-trans isomerase activity"/>
    <property type="evidence" value="ECO:0007669"/>
    <property type="project" value="InterPro"/>
</dbReference>
<feature type="compositionally biased region" description="Low complexity" evidence="1">
    <location>
        <begin position="251"/>
        <end position="267"/>
    </location>
</feature>
<sequence length="290" mass="30022">METFKLTGVHPLLAAQDDGGDDSTSRASKIRKVTASTNASRAKVFFDVSVTSDEALASSSSSIVLELFDDEAPAACSRFARSCEGGDVEAVFRDTVDVHDDLRVVLNVKASLGGGALAEEGTLTHAAAGVVGVDRSSGDVSILTEACESLDASHQVIGRVVNGMDFLRALTHRGKGEGKAKSVKLEAMGVVRGGADVSTLVGISAKARAEAAKKAREEAEKLKNETPQETMDRLSRESAKKGAELAELVRSKAAPAAKSAAKPAAKKGMLDSVLGGDGDDDDSDSDSDSE</sequence>
<protein>
    <recommendedName>
        <fullName evidence="2">PPIase cyclophilin-type domain-containing protein</fullName>
    </recommendedName>
</protein>
<dbReference type="InterPro" id="IPR002130">
    <property type="entry name" value="Cyclophilin-type_PPIase_dom"/>
</dbReference>
<proteinExistence type="predicted"/>